<protein>
    <submittedName>
        <fullName evidence="5">Beta-glucosidase 14</fullName>
    </submittedName>
</protein>
<dbReference type="InterPro" id="IPR001360">
    <property type="entry name" value="Glyco_hydro_1"/>
</dbReference>
<dbReference type="InterPro" id="IPR017853">
    <property type="entry name" value="GH"/>
</dbReference>
<evidence type="ECO:0000256" key="3">
    <source>
        <dbReference type="ARBA" id="ARBA00023295"/>
    </source>
</evidence>
<dbReference type="AlphaFoldDB" id="A0AAW2JNX0"/>
<dbReference type="GO" id="GO:0005975">
    <property type="term" value="P:carbohydrate metabolic process"/>
    <property type="evidence" value="ECO:0007669"/>
    <property type="project" value="InterPro"/>
</dbReference>
<dbReference type="GO" id="GO:0008422">
    <property type="term" value="F:beta-glucosidase activity"/>
    <property type="evidence" value="ECO:0007669"/>
    <property type="project" value="TreeGrafter"/>
</dbReference>
<evidence type="ECO:0000313" key="5">
    <source>
        <dbReference type="EMBL" id="KAL0295777.1"/>
    </source>
</evidence>
<organism evidence="5">
    <name type="scientific">Sesamum calycinum</name>
    <dbReference type="NCBI Taxonomy" id="2727403"/>
    <lineage>
        <taxon>Eukaryota</taxon>
        <taxon>Viridiplantae</taxon>
        <taxon>Streptophyta</taxon>
        <taxon>Embryophyta</taxon>
        <taxon>Tracheophyta</taxon>
        <taxon>Spermatophyta</taxon>
        <taxon>Magnoliopsida</taxon>
        <taxon>eudicotyledons</taxon>
        <taxon>Gunneridae</taxon>
        <taxon>Pentapetalae</taxon>
        <taxon>asterids</taxon>
        <taxon>lamiids</taxon>
        <taxon>Lamiales</taxon>
        <taxon>Pedaliaceae</taxon>
        <taxon>Sesamum</taxon>
    </lineage>
</organism>
<keyword evidence="2" id="KW-0378">Hydrolase</keyword>
<comment type="caution">
    <text evidence="5">The sequence shown here is derived from an EMBL/GenBank/DDBJ whole genome shotgun (WGS) entry which is preliminary data.</text>
</comment>
<dbReference type="EMBL" id="JACGWM010000945">
    <property type="protein sequence ID" value="KAL0295777.1"/>
    <property type="molecule type" value="Genomic_DNA"/>
</dbReference>
<dbReference type="Pfam" id="PF00232">
    <property type="entry name" value="Glyco_hydro_1"/>
    <property type="match status" value="5"/>
</dbReference>
<accession>A0AAW2JNX0</accession>
<comment type="similarity">
    <text evidence="1 4">Belongs to the glycosyl hydrolase 1 family.</text>
</comment>
<evidence type="ECO:0000256" key="4">
    <source>
        <dbReference type="RuleBase" id="RU003690"/>
    </source>
</evidence>
<dbReference type="SUPFAM" id="SSF51445">
    <property type="entry name" value="(Trans)glycosidases"/>
    <property type="match status" value="2"/>
</dbReference>
<reference evidence="5" key="1">
    <citation type="submission" date="2020-06" db="EMBL/GenBank/DDBJ databases">
        <authorList>
            <person name="Li T."/>
            <person name="Hu X."/>
            <person name="Zhang T."/>
            <person name="Song X."/>
            <person name="Zhang H."/>
            <person name="Dai N."/>
            <person name="Sheng W."/>
            <person name="Hou X."/>
            <person name="Wei L."/>
        </authorList>
    </citation>
    <scope>NUCLEOTIDE SEQUENCE</scope>
    <source>
        <strain evidence="5">KEN8</strain>
        <tissue evidence="5">Leaf</tissue>
    </source>
</reference>
<keyword evidence="3" id="KW-0326">Glycosidase</keyword>
<sequence length="649" mass="74100">MRSCASGNLVDRVKYWMTLNEPWSYAYNGYVSYEFPPGLDPQIHSLPASIVHSPPPVASQYELYATPPVASRYKLYATPPVAALYNLYSTPPVADLMNSTTSPPAALPQTSPKMLKFIPYRSRPHHHIEQHHQLLNHIEQQHQLLNAVPSNSIINNQRVNNIGTTIYKLYSEPDPPRDAHAAASNLIYYSGSKRKRDPAKDAYTVGRNLLLAHALAVHSYRTKFQERQKGQIGIALNTFWCEFLEPVLTGQYPKTMRDCVPSGNLAAFSDGEAKMLKGSIDFLGLNYYTALYAANDPNPSHKQGYKEDQRLHLTYTDPHEKLIGWTKRTTRRSQLKMLVADSMREDYHKRHLVYLLKAMKDKQVPANVKGYFVWSWCDNFEWAVGYTVRFGLMYVDYENHQKRYPKASAIWFAKFLGTFIARIKGTRDIQLQILCNFGEDEPTQKNSETEKTVNAAVGGACSGETGNLVRESASLSLMQWNASPVTVSTPNFRQWIESLDWWKNCDHEGGAVKGGRGPSIWDVFTLNAPGRIDDGSNGNVAADMYTKYKDDIKMMRSMGFDAYRFSISWSRILPDMKPFITLFHFDLPQSLQQEYDGFLSRDVVVKYWITLNEPWSYAHNGYVTRKFPPLGRDLTGLYVQQLQLHLRQL</sequence>
<evidence type="ECO:0000256" key="2">
    <source>
        <dbReference type="ARBA" id="ARBA00022801"/>
    </source>
</evidence>
<reference evidence="5" key="2">
    <citation type="journal article" date="2024" name="Plant">
        <title>Genomic evolution and insights into agronomic trait innovations of Sesamum species.</title>
        <authorList>
            <person name="Miao H."/>
            <person name="Wang L."/>
            <person name="Qu L."/>
            <person name="Liu H."/>
            <person name="Sun Y."/>
            <person name="Le M."/>
            <person name="Wang Q."/>
            <person name="Wei S."/>
            <person name="Zheng Y."/>
            <person name="Lin W."/>
            <person name="Duan Y."/>
            <person name="Cao H."/>
            <person name="Xiong S."/>
            <person name="Wang X."/>
            <person name="Wei L."/>
            <person name="Li C."/>
            <person name="Ma Q."/>
            <person name="Ju M."/>
            <person name="Zhao R."/>
            <person name="Li G."/>
            <person name="Mu C."/>
            <person name="Tian Q."/>
            <person name="Mei H."/>
            <person name="Zhang T."/>
            <person name="Gao T."/>
            <person name="Zhang H."/>
        </authorList>
    </citation>
    <scope>NUCLEOTIDE SEQUENCE</scope>
    <source>
        <strain evidence="5">KEN8</strain>
    </source>
</reference>
<proteinExistence type="inferred from homology"/>
<dbReference type="Gene3D" id="3.20.20.80">
    <property type="entry name" value="Glycosidases"/>
    <property type="match status" value="3"/>
</dbReference>
<evidence type="ECO:0000256" key="1">
    <source>
        <dbReference type="ARBA" id="ARBA00010838"/>
    </source>
</evidence>
<dbReference type="PANTHER" id="PTHR10353">
    <property type="entry name" value="GLYCOSYL HYDROLASE"/>
    <property type="match status" value="1"/>
</dbReference>
<name>A0AAW2JNX0_9LAMI</name>
<gene>
    <name evidence="5" type="ORF">Scaly_3089100</name>
</gene>
<dbReference type="PANTHER" id="PTHR10353:SF137">
    <property type="entry name" value="MYROSINASE 3-RELATED"/>
    <property type="match status" value="1"/>
</dbReference>
<dbReference type="PRINTS" id="PR00131">
    <property type="entry name" value="GLHYDRLASE1"/>
</dbReference>